<dbReference type="RefSeq" id="WP_387413221.1">
    <property type="nucleotide sequence ID" value="NZ_JBIASD010000012.1"/>
</dbReference>
<dbReference type="Proteomes" id="UP001602013">
    <property type="component" value="Unassembled WGS sequence"/>
</dbReference>
<gene>
    <name evidence="2" type="ORF">ACFYXI_20225</name>
</gene>
<dbReference type="Gene3D" id="2.120.10.30">
    <property type="entry name" value="TolB, C-terminal domain"/>
    <property type="match status" value="1"/>
</dbReference>
<proteinExistence type="predicted"/>
<accession>A0ABW6SUT1</accession>
<evidence type="ECO:0000313" key="3">
    <source>
        <dbReference type="Proteomes" id="UP001602013"/>
    </source>
</evidence>
<dbReference type="SUPFAM" id="SSF82171">
    <property type="entry name" value="DPP6 N-terminal domain-like"/>
    <property type="match status" value="1"/>
</dbReference>
<feature type="signal peptide" evidence="1">
    <location>
        <begin position="1"/>
        <end position="26"/>
    </location>
</feature>
<evidence type="ECO:0008006" key="4">
    <source>
        <dbReference type="Google" id="ProtNLM"/>
    </source>
</evidence>
<evidence type="ECO:0000313" key="2">
    <source>
        <dbReference type="EMBL" id="MFF3667922.1"/>
    </source>
</evidence>
<comment type="caution">
    <text evidence="2">The sequence shown here is derived from an EMBL/GenBank/DDBJ whole genome shotgun (WGS) entry which is preliminary data.</text>
</comment>
<organism evidence="2 3">
    <name type="scientific">Microtetraspora malaysiensis</name>
    <dbReference type="NCBI Taxonomy" id="161358"/>
    <lineage>
        <taxon>Bacteria</taxon>
        <taxon>Bacillati</taxon>
        <taxon>Actinomycetota</taxon>
        <taxon>Actinomycetes</taxon>
        <taxon>Streptosporangiales</taxon>
        <taxon>Streptosporangiaceae</taxon>
        <taxon>Microtetraspora</taxon>
    </lineage>
</organism>
<dbReference type="EMBL" id="JBIASD010000012">
    <property type="protein sequence ID" value="MFF3667922.1"/>
    <property type="molecule type" value="Genomic_DNA"/>
</dbReference>
<keyword evidence="1" id="KW-0732">Signal</keyword>
<sequence>MTTTTRPAARVPVRSAITALAIGAIGALGTTGAIGTAASPAAASARTAVHAHDSIRNVSVKGCRDKKYGQVPCGPWRLAMHSGKTVTFTDALVWPRDAKGKTYTYLAAPIAVSGDGHSLVYFRKSDNRLVVRELGGTVHVMPTLKGLNANASVELSLSQDGRRLLVGYFGSNGERRPYRVYDVSDPGQGATLPKTLVNASLSGDGATVLGEIETDENTQTLVTYDASGNEVSRVEPPQIVVNNSPHALSSDGRTVAVVTGSGGGARLKLYDMVEDRVVRSVRVKLPAGRTPFMLDWTGDHQVTMHVDRGRTMWIGQFDSETGAGKVRDTYPMPKDAFVFAACGG</sequence>
<name>A0ABW6SUT1_9ACTN</name>
<dbReference type="InterPro" id="IPR011042">
    <property type="entry name" value="6-blade_b-propeller_TolB-like"/>
</dbReference>
<feature type="chain" id="PRO_5046834401" description="WD40 repeat domain-containing protein" evidence="1">
    <location>
        <begin position="27"/>
        <end position="344"/>
    </location>
</feature>
<keyword evidence="3" id="KW-1185">Reference proteome</keyword>
<evidence type="ECO:0000256" key="1">
    <source>
        <dbReference type="SAM" id="SignalP"/>
    </source>
</evidence>
<protein>
    <recommendedName>
        <fullName evidence="4">WD40 repeat domain-containing protein</fullName>
    </recommendedName>
</protein>
<reference evidence="2 3" key="1">
    <citation type="submission" date="2024-10" db="EMBL/GenBank/DDBJ databases">
        <title>The Natural Products Discovery Center: Release of the First 8490 Sequenced Strains for Exploring Actinobacteria Biosynthetic Diversity.</title>
        <authorList>
            <person name="Kalkreuter E."/>
            <person name="Kautsar S.A."/>
            <person name="Yang D."/>
            <person name="Bader C.D."/>
            <person name="Teijaro C.N."/>
            <person name="Fluegel L."/>
            <person name="Davis C.M."/>
            <person name="Simpson J.R."/>
            <person name="Lauterbach L."/>
            <person name="Steele A.D."/>
            <person name="Gui C."/>
            <person name="Meng S."/>
            <person name="Li G."/>
            <person name="Viehrig K."/>
            <person name="Ye F."/>
            <person name="Su P."/>
            <person name="Kiefer A.F."/>
            <person name="Nichols A."/>
            <person name="Cepeda A.J."/>
            <person name="Yan W."/>
            <person name="Fan B."/>
            <person name="Jiang Y."/>
            <person name="Adhikari A."/>
            <person name="Zheng C.-J."/>
            <person name="Schuster L."/>
            <person name="Cowan T.M."/>
            <person name="Smanski M.J."/>
            <person name="Chevrette M.G."/>
            <person name="De Carvalho L.P.S."/>
            <person name="Shen B."/>
        </authorList>
    </citation>
    <scope>NUCLEOTIDE SEQUENCE [LARGE SCALE GENOMIC DNA]</scope>
    <source>
        <strain evidence="2 3">NPDC002173</strain>
    </source>
</reference>